<dbReference type="PROSITE" id="PS50157">
    <property type="entry name" value="ZINC_FINGER_C2H2_2"/>
    <property type="match status" value="11"/>
</dbReference>
<evidence type="ECO:0000256" key="6">
    <source>
        <dbReference type="PROSITE-ProRule" id="PRU01263"/>
    </source>
</evidence>
<feature type="domain" description="C2H2-type" evidence="8">
    <location>
        <begin position="379"/>
        <end position="409"/>
    </location>
</feature>
<dbReference type="Pfam" id="PF07776">
    <property type="entry name" value="zf-AD"/>
    <property type="match status" value="2"/>
</dbReference>
<evidence type="ECO:0000259" key="8">
    <source>
        <dbReference type="PROSITE" id="PS50157"/>
    </source>
</evidence>
<dbReference type="FunFam" id="3.30.160.60:FF:000072">
    <property type="entry name" value="zinc finger protein 143 isoform X1"/>
    <property type="match status" value="1"/>
</dbReference>
<dbReference type="InterPro" id="IPR036236">
    <property type="entry name" value="Znf_C2H2_sf"/>
</dbReference>
<dbReference type="GO" id="GO:0008270">
    <property type="term" value="F:zinc ion binding"/>
    <property type="evidence" value="ECO:0007669"/>
    <property type="project" value="UniProtKB-UniRule"/>
</dbReference>
<feature type="binding site" evidence="6">
    <location>
        <position position="639"/>
    </location>
    <ligand>
        <name>Zn(2+)</name>
        <dbReference type="ChEBI" id="CHEBI:29105"/>
    </ligand>
</feature>
<dbReference type="VEuPathDB" id="VectorBase:GBRI044338"/>
<dbReference type="GO" id="GO:0005634">
    <property type="term" value="C:nucleus"/>
    <property type="evidence" value="ECO:0007669"/>
    <property type="project" value="InterPro"/>
</dbReference>
<feature type="domain" description="C2H2-type" evidence="8">
    <location>
        <begin position="438"/>
        <end position="465"/>
    </location>
</feature>
<sequence>MNCCVCLIKTPKLPTLNIFDEDGLKLKISSIIEQHLWFKPEPKNAETEIICYECWEKLKDFHDFYQSVLKVHENHVAMSNDCNTSECSIKMEDVDQNETLDFGSEELNTLEEFSSIEPVPKCKLAEETTIETKRRSLRRRRSKSAFTENQSNNINEMDQNSEIAAKTSLKGAEIKKQPKKQRAKAKVLLLENESLIKKHLKMLCDLCPYTGIDFTDLTQHFKDQHPGVKSYIKCCTRKLNCPSDIIQHAQLHEDPNCFMCEECGRTFSNKSGLKDHHLQYHEPEENLNFACDICPRKFARHNLLQHHKSKHVPKDERSFFCNTCEPPKAFANEYILQIHINSRHRKAPNVCHVCAKAIRSNQSFEKHVRSHFEDSGPRIKCPREDCDSWLKDDENLKQHLRRFHCADQSLECPKCGRLCKSKHCLSNHLKKTHSTEVFTCEECQKKFKSAKSLKEHRASHTGEPLYSCQFCLRSFNSSANMYSHKKKKHPVEWESLCQRNKASRFTKHAISTVNLRISETEPSGLEGVITTYTHLTSAGPKAEKFADDVCDKFATRKNIEPNYRIWEKHLYSQDRKMSATNATHGHAMLCRMCLQISNETMPLFFEEGKSWNIPEIINKHFWFKPFPNDKRSSIICKECWRKIYDFHNFYESVRIAHEDYELKTEAIRSKSEEIEIKQEYDEQFADTLPHVETEIIVAPDQRSDSEMNPLDEIELEKDTSVNDGNFSENDEDKIKPDFSTSDSEYLMPRKKKVKVGKKSAKRKLGRKNTEDTKKPKRTTRKYDPILIENLIKKHIRMVCNLCVFIGETFADIVEHFNSNHPNEKPYVMCCERKLNQRYLLNQHALKHEDPDYFRCHSCQKSFVDSSCLRAHVLCHHATEEEKTHACELCPQRFARKQFLEYHKATHIPREERTFICAKCPTRKAFATDYLLQIHYSIRHKREANVCHVCAKTINDKRCFEKHVRGHFENSGPRLQCPHPGCDSWLKDEDNLKQHLKTHNPDCKTYQCPECGKFCKNRRALTNHKRNAHSTEIYKCEQCDKEFKRAIALKEHMAQHTGETLYKCPFCTRTFNSNANMHAHKKKTHPAEWNEWRKLQRGSIQILNQRSEILENNFGNNIESTKRERAL</sequence>
<dbReference type="PANTHER" id="PTHR23225">
    <property type="entry name" value="ZINC FINGER PROTEIN"/>
    <property type="match status" value="1"/>
</dbReference>
<reference evidence="11" key="1">
    <citation type="submission" date="2014-03" db="EMBL/GenBank/DDBJ databases">
        <authorList>
            <person name="Aksoy S."/>
            <person name="Warren W."/>
            <person name="Wilson R.K."/>
        </authorList>
    </citation>
    <scope>NUCLEOTIDE SEQUENCE [LARGE SCALE GENOMIC DNA]</scope>
    <source>
        <strain evidence="11">IAEA</strain>
    </source>
</reference>
<feature type="domain" description="C2H2-type" evidence="8">
    <location>
        <begin position="466"/>
        <end position="494"/>
    </location>
</feature>
<dbReference type="GO" id="GO:0003700">
    <property type="term" value="F:DNA-binding transcription factor activity"/>
    <property type="evidence" value="ECO:0007669"/>
    <property type="project" value="InterPro"/>
</dbReference>
<evidence type="ECO:0000256" key="7">
    <source>
        <dbReference type="SAM" id="MobiDB-lite"/>
    </source>
</evidence>
<feature type="binding site" evidence="6">
    <location>
        <position position="6"/>
    </location>
    <ligand>
        <name>Zn(2+)</name>
        <dbReference type="ChEBI" id="CHEBI:29105"/>
    </ligand>
</feature>
<keyword evidence="1 6" id="KW-0479">Metal-binding</keyword>
<evidence type="ECO:0000256" key="4">
    <source>
        <dbReference type="ARBA" id="ARBA00022833"/>
    </source>
</evidence>
<dbReference type="STRING" id="37001.A0A1A9X4V8"/>
<dbReference type="SUPFAM" id="SSF57716">
    <property type="entry name" value="Glucocorticoid receptor-like (DNA-binding domain)"/>
    <property type="match status" value="2"/>
</dbReference>
<dbReference type="Gene3D" id="3.40.1800.20">
    <property type="match status" value="2"/>
</dbReference>
<evidence type="ECO:0000259" key="9">
    <source>
        <dbReference type="PROSITE" id="PS51915"/>
    </source>
</evidence>
<dbReference type="SMART" id="SM00868">
    <property type="entry name" value="zf-AD"/>
    <property type="match status" value="2"/>
</dbReference>
<dbReference type="SUPFAM" id="SSF57667">
    <property type="entry name" value="beta-beta-alpha zinc fingers"/>
    <property type="match status" value="6"/>
</dbReference>
<reference evidence="10" key="2">
    <citation type="submission" date="2020-05" db="UniProtKB">
        <authorList>
            <consortium name="EnsemblMetazoa"/>
        </authorList>
    </citation>
    <scope>IDENTIFICATION</scope>
    <source>
        <strain evidence="10">IAEA</strain>
    </source>
</reference>
<dbReference type="PROSITE" id="PS00028">
    <property type="entry name" value="ZINC_FINGER_C2H2_1"/>
    <property type="match status" value="13"/>
</dbReference>
<keyword evidence="3 5" id="KW-0863">Zinc-finger</keyword>
<feature type="domain" description="ZAD" evidence="9">
    <location>
        <begin position="1"/>
        <end position="78"/>
    </location>
</feature>
<dbReference type="EnsemblMetazoa" id="GBRI044338-RA">
    <property type="protein sequence ID" value="GBRI044338-PA"/>
    <property type="gene ID" value="GBRI044338"/>
</dbReference>
<feature type="binding site" evidence="6">
    <location>
        <position position="51"/>
    </location>
    <ligand>
        <name>Zn(2+)</name>
        <dbReference type="ChEBI" id="CHEBI:29105"/>
    </ligand>
</feature>
<evidence type="ECO:0008006" key="12">
    <source>
        <dbReference type="Google" id="ProtNLM"/>
    </source>
</evidence>
<keyword evidence="2" id="KW-0677">Repeat</keyword>
<feature type="binding site" evidence="6">
    <location>
        <position position="3"/>
    </location>
    <ligand>
        <name>Zn(2+)</name>
        <dbReference type="ChEBI" id="CHEBI:29105"/>
    </ligand>
</feature>
<feature type="binding site" evidence="6">
    <location>
        <position position="636"/>
    </location>
    <ligand>
        <name>Zn(2+)</name>
        <dbReference type="ChEBI" id="CHEBI:29105"/>
    </ligand>
</feature>
<evidence type="ECO:0000256" key="2">
    <source>
        <dbReference type="ARBA" id="ARBA00022737"/>
    </source>
</evidence>
<feature type="domain" description="C2H2-type" evidence="8">
    <location>
        <begin position="410"/>
        <end position="438"/>
    </location>
</feature>
<dbReference type="PANTHER" id="PTHR23225:SF2">
    <property type="entry name" value="AT09679P-RELATED"/>
    <property type="match status" value="1"/>
</dbReference>
<dbReference type="SMART" id="SM00355">
    <property type="entry name" value="ZnF_C2H2"/>
    <property type="match status" value="18"/>
</dbReference>
<dbReference type="Gene3D" id="3.30.160.60">
    <property type="entry name" value="Classic Zinc Finger"/>
    <property type="match status" value="9"/>
</dbReference>
<feature type="compositionally biased region" description="Basic residues" evidence="7">
    <location>
        <begin position="748"/>
        <end position="766"/>
    </location>
</feature>
<feature type="binding site" evidence="6">
    <location>
        <position position="590"/>
    </location>
    <ligand>
        <name>Zn(2+)</name>
        <dbReference type="ChEBI" id="CHEBI:29105"/>
    </ligand>
</feature>
<dbReference type="Pfam" id="PF13912">
    <property type="entry name" value="zf-C2H2_6"/>
    <property type="match status" value="2"/>
</dbReference>
<dbReference type="PROSITE" id="PS51915">
    <property type="entry name" value="ZAD"/>
    <property type="match status" value="2"/>
</dbReference>
<dbReference type="AlphaFoldDB" id="A0A1A9X4V8"/>
<dbReference type="InterPro" id="IPR013087">
    <property type="entry name" value="Znf_C2H2_type"/>
</dbReference>
<feature type="domain" description="ZAD" evidence="9">
    <location>
        <begin position="588"/>
        <end position="663"/>
    </location>
</feature>
<name>A0A1A9X4V8_9MUSC</name>
<feature type="domain" description="C2H2-type" evidence="8">
    <location>
        <begin position="853"/>
        <end position="881"/>
    </location>
</feature>
<evidence type="ECO:0000256" key="5">
    <source>
        <dbReference type="PROSITE-ProRule" id="PRU00042"/>
    </source>
</evidence>
<dbReference type="Pfam" id="PF00096">
    <property type="entry name" value="zf-C2H2"/>
    <property type="match status" value="3"/>
</dbReference>
<dbReference type="InterPro" id="IPR039970">
    <property type="entry name" value="TF_Grauzone"/>
</dbReference>
<dbReference type="InterPro" id="IPR012934">
    <property type="entry name" value="Znf_AD"/>
</dbReference>
<feature type="binding site" evidence="6">
    <location>
        <position position="593"/>
    </location>
    <ligand>
        <name>Zn(2+)</name>
        <dbReference type="ChEBI" id="CHEBI:29105"/>
    </ligand>
</feature>
<feature type="region of interest" description="Disordered" evidence="7">
    <location>
        <begin position="713"/>
        <end position="777"/>
    </location>
</feature>
<organism evidence="10 11">
    <name type="scientific">Glossina brevipalpis</name>
    <dbReference type="NCBI Taxonomy" id="37001"/>
    <lineage>
        <taxon>Eukaryota</taxon>
        <taxon>Metazoa</taxon>
        <taxon>Ecdysozoa</taxon>
        <taxon>Arthropoda</taxon>
        <taxon>Hexapoda</taxon>
        <taxon>Insecta</taxon>
        <taxon>Pterygota</taxon>
        <taxon>Neoptera</taxon>
        <taxon>Endopterygota</taxon>
        <taxon>Diptera</taxon>
        <taxon>Brachycera</taxon>
        <taxon>Muscomorpha</taxon>
        <taxon>Hippoboscoidea</taxon>
        <taxon>Glossinidae</taxon>
        <taxon>Glossina</taxon>
    </lineage>
</organism>
<keyword evidence="4 6" id="KW-0862">Zinc</keyword>
<evidence type="ECO:0000256" key="1">
    <source>
        <dbReference type="ARBA" id="ARBA00022723"/>
    </source>
</evidence>
<feature type="binding site" evidence="6">
    <location>
        <position position="54"/>
    </location>
    <ligand>
        <name>Zn(2+)</name>
        <dbReference type="ChEBI" id="CHEBI:29105"/>
    </ligand>
</feature>
<evidence type="ECO:0000313" key="11">
    <source>
        <dbReference type="Proteomes" id="UP000091820"/>
    </source>
</evidence>
<dbReference type="Proteomes" id="UP000091820">
    <property type="component" value="Unassembled WGS sequence"/>
</dbReference>
<feature type="domain" description="C2H2-type" evidence="8">
    <location>
        <begin position="289"/>
        <end position="316"/>
    </location>
</feature>
<keyword evidence="11" id="KW-1185">Reference proteome</keyword>
<proteinExistence type="predicted"/>
<feature type="domain" description="C2H2-type" evidence="8">
    <location>
        <begin position="1061"/>
        <end position="1089"/>
    </location>
</feature>
<accession>A0A1A9X4V8</accession>
<feature type="domain" description="C2H2-type" evidence="8">
    <location>
        <begin position="884"/>
        <end position="911"/>
    </location>
</feature>
<feature type="domain" description="C2H2-type" evidence="8">
    <location>
        <begin position="258"/>
        <end position="286"/>
    </location>
</feature>
<protein>
    <recommendedName>
        <fullName evidence="12">Transcription factor grauzone</fullName>
    </recommendedName>
</protein>
<evidence type="ECO:0000313" key="10">
    <source>
        <dbReference type="EnsemblMetazoa" id="GBRI044338-PA"/>
    </source>
</evidence>
<feature type="domain" description="C2H2-type" evidence="8">
    <location>
        <begin position="1033"/>
        <end position="1060"/>
    </location>
</feature>
<feature type="domain" description="C2H2-type" evidence="8">
    <location>
        <begin position="1005"/>
        <end position="1033"/>
    </location>
</feature>
<evidence type="ECO:0000256" key="3">
    <source>
        <dbReference type="ARBA" id="ARBA00022771"/>
    </source>
</evidence>